<sequence length="276" mass="29556">MTGCPVWKSFPISAKRFRRTGGNRDRIPRKAALAERSIAMNGRDRLPVCAIVGVGPGNGTALARRFASEGYAVAMLARTTALTEPLAAELPRARSYPCDVTDAAAVQETFARVARELGVVDVLIYNAGKGVWGAAADVSPEDFEECWRVNGFGAFLAARAVIPAMMFSASGNIIFIGATASRRGAARAAAFASAKAGQRVLAESLARAYGPLGVHVSVIVVDGIVGEPLMRARFSDKPDSFFVKPDDVSDIAMMLTRQRRSAWSFELEARPFGEAW</sequence>
<dbReference type="SUPFAM" id="SSF51735">
    <property type="entry name" value="NAD(P)-binding Rossmann-fold domains"/>
    <property type="match status" value="1"/>
</dbReference>
<evidence type="ECO:0000313" key="1">
    <source>
        <dbReference type="EMBL" id="QWG19942.1"/>
    </source>
</evidence>
<accession>A0A975NRH7</accession>
<dbReference type="Gene3D" id="3.40.50.720">
    <property type="entry name" value="NAD(P)-binding Rossmann-like Domain"/>
    <property type="match status" value="1"/>
</dbReference>
<gene>
    <name evidence="1" type="ORF">KMZ68_09015</name>
</gene>
<protein>
    <submittedName>
        <fullName evidence="1">SDR family NAD(P)-dependent oxidoreductase</fullName>
    </submittedName>
</protein>
<dbReference type="PRINTS" id="PR00081">
    <property type="entry name" value="GDHRDH"/>
</dbReference>
<dbReference type="Pfam" id="PF00106">
    <property type="entry name" value="adh_short"/>
    <property type="match status" value="1"/>
</dbReference>
<dbReference type="PANTHER" id="PTHR43431:SF7">
    <property type="entry name" value="OXIDOREDUCTASE, SHORT CHAIN DEHYDROGENASE_REDUCTASE FAMILY (AFU_ORTHOLOGUE AFUA_5G14000)"/>
    <property type="match status" value="1"/>
</dbReference>
<dbReference type="KEGG" id="bsei:KMZ68_09015"/>
<organism evidence="1 2">
    <name type="scientific">Bradyrhizobium sediminis</name>
    <dbReference type="NCBI Taxonomy" id="2840469"/>
    <lineage>
        <taxon>Bacteria</taxon>
        <taxon>Pseudomonadati</taxon>
        <taxon>Pseudomonadota</taxon>
        <taxon>Alphaproteobacteria</taxon>
        <taxon>Hyphomicrobiales</taxon>
        <taxon>Nitrobacteraceae</taxon>
        <taxon>Bradyrhizobium</taxon>
    </lineage>
</organism>
<dbReference type="PANTHER" id="PTHR43431">
    <property type="entry name" value="OXIDOREDUCTASE, SHORT CHAIN DEHYDROGENASE/REDUCTASE FAMILY (AFU_ORTHOLOGUE AFUA_5G14000)"/>
    <property type="match status" value="1"/>
</dbReference>
<dbReference type="AlphaFoldDB" id="A0A975NRH7"/>
<reference evidence="1" key="1">
    <citation type="submission" date="2021-06" db="EMBL/GenBank/DDBJ databases">
        <title>Bradyrhizobium sp. S2-11-2 Genome sequencing.</title>
        <authorList>
            <person name="Jin L."/>
        </authorList>
    </citation>
    <scope>NUCLEOTIDE SEQUENCE</scope>
    <source>
        <strain evidence="1">S2-11-2</strain>
    </source>
</reference>
<dbReference type="EMBL" id="CP076135">
    <property type="protein sequence ID" value="QWG19942.1"/>
    <property type="molecule type" value="Genomic_DNA"/>
</dbReference>
<dbReference type="Proteomes" id="UP000680805">
    <property type="component" value="Chromosome"/>
</dbReference>
<evidence type="ECO:0000313" key="2">
    <source>
        <dbReference type="Proteomes" id="UP000680805"/>
    </source>
</evidence>
<dbReference type="InterPro" id="IPR002347">
    <property type="entry name" value="SDR_fam"/>
</dbReference>
<dbReference type="InterPro" id="IPR036291">
    <property type="entry name" value="NAD(P)-bd_dom_sf"/>
</dbReference>
<proteinExistence type="predicted"/>
<name>A0A975NRH7_9BRAD</name>